<evidence type="ECO:0000313" key="2">
    <source>
        <dbReference type="EMBL" id="PSR26658.1"/>
    </source>
</evidence>
<gene>
    <name evidence="2" type="ORF">C7B46_19845</name>
</gene>
<evidence type="ECO:0000259" key="1">
    <source>
        <dbReference type="Pfam" id="PF01610"/>
    </source>
</evidence>
<dbReference type="EMBL" id="PXYW01000121">
    <property type="protein sequence ID" value="PSR26658.1"/>
    <property type="molecule type" value="Genomic_DNA"/>
</dbReference>
<reference evidence="2 3" key="1">
    <citation type="journal article" date="2014" name="BMC Genomics">
        <title>Comparison of environmental and isolate Sulfobacillus genomes reveals diverse carbon, sulfur, nitrogen, and hydrogen metabolisms.</title>
        <authorList>
            <person name="Justice N.B."/>
            <person name="Norman A."/>
            <person name="Brown C.T."/>
            <person name="Singh A."/>
            <person name="Thomas B.C."/>
            <person name="Banfield J.F."/>
        </authorList>
    </citation>
    <scope>NUCLEOTIDE SEQUENCE [LARGE SCALE GENOMIC DNA]</scope>
    <source>
        <strain evidence="2">AMDSBA4</strain>
    </source>
</reference>
<comment type="caution">
    <text evidence="2">The sequence shown here is derived from an EMBL/GenBank/DDBJ whole genome shotgun (WGS) entry which is preliminary data.</text>
</comment>
<protein>
    <recommendedName>
        <fullName evidence="1">Transposase IS204/IS1001/IS1096/IS1165 DDE domain-containing protein</fullName>
    </recommendedName>
</protein>
<evidence type="ECO:0000313" key="3">
    <source>
        <dbReference type="Proteomes" id="UP000242972"/>
    </source>
</evidence>
<dbReference type="PANTHER" id="PTHR33498">
    <property type="entry name" value="TRANSPOSASE FOR INSERTION SEQUENCE ELEMENT IS1557"/>
    <property type="match status" value="1"/>
</dbReference>
<name>A0A2T2WWQ1_9FIRM</name>
<sequence length="93" mass="10252">MLSQRLSQDPLYRQVWTLTHLFHTLIAHRAGDQALAAWCHAAEAGGIPAVVAFVQTLRRDWGAVAVGVTLAWSPGPVEGINTRTKLLKRMMYG</sequence>
<dbReference type="Proteomes" id="UP000242972">
    <property type="component" value="Unassembled WGS sequence"/>
</dbReference>
<feature type="domain" description="Transposase IS204/IS1001/IS1096/IS1165 DDE" evidence="1">
    <location>
        <begin position="6"/>
        <end position="93"/>
    </location>
</feature>
<dbReference type="Pfam" id="PF01610">
    <property type="entry name" value="DDE_Tnp_ISL3"/>
    <property type="match status" value="1"/>
</dbReference>
<dbReference type="PANTHER" id="PTHR33498:SF1">
    <property type="entry name" value="TRANSPOSASE FOR INSERTION SEQUENCE ELEMENT IS1557"/>
    <property type="match status" value="1"/>
</dbReference>
<accession>A0A2T2WWQ1</accession>
<proteinExistence type="predicted"/>
<dbReference type="InterPro" id="IPR047951">
    <property type="entry name" value="Transpos_ISL3"/>
</dbReference>
<dbReference type="InterPro" id="IPR002560">
    <property type="entry name" value="Transposase_DDE"/>
</dbReference>
<dbReference type="AlphaFoldDB" id="A0A2T2WWQ1"/>
<organism evidence="2 3">
    <name type="scientific">Sulfobacillus benefaciens</name>
    <dbReference type="NCBI Taxonomy" id="453960"/>
    <lineage>
        <taxon>Bacteria</taxon>
        <taxon>Bacillati</taxon>
        <taxon>Bacillota</taxon>
        <taxon>Clostridia</taxon>
        <taxon>Eubacteriales</taxon>
        <taxon>Clostridiales Family XVII. Incertae Sedis</taxon>
        <taxon>Sulfobacillus</taxon>
    </lineage>
</organism>